<dbReference type="Proteomes" id="UP000054270">
    <property type="component" value="Unassembled WGS sequence"/>
</dbReference>
<keyword evidence="3" id="KW-1185">Reference proteome</keyword>
<dbReference type="InterPro" id="IPR036259">
    <property type="entry name" value="MFS_trans_sf"/>
</dbReference>
<name>A0A0D2NA40_HYPSF</name>
<dbReference type="AlphaFoldDB" id="A0A0D2NA40"/>
<protein>
    <submittedName>
        <fullName evidence="2">Uncharacterized protein</fullName>
    </submittedName>
</protein>
<accession>A0A0D2NA40</accession>
<dbReference type="STRING" id="945553.A0A0D2NA40"/>
<feature type="non-terminal residue" evidence="2">
    <location>
        <position position="51"/>
    </location>
</feature>
<dbReference type="EMBL" id="KN817737">
    <property type="protein sequence ID" value="KJA13481.1"/>
    <property type="molecule type" value="Genomic_DNA"/>
</dbReference>
<sequence>SLYGITNLNQNVVMQQIGLSGKEGTTLAPLVQISTGGIIIIALGFVPGEYP</sequence>
<dbReference type="Gene3D" id="1.20.1250.20">
    <property type="entry name" value="MFS general substrate transporter like domains"/>
    <property type="match status" value="1"/>
</dbReference>
<proteinExistence type="predicted"/>
<evidence type="ECO:0000256" key="1">
    <source>
        <dbReference type="SAM" id="Phobius"/>
    </source>
</evidence>
<keyword evidence="1" id="KW-0472">Membrane</keyword>
<organism evidence="2 3">
    <name type="scientific">Hypholoma sublateritium (strain FD-334 SS-4)</name>
    <dbReference type="NCBI Taxonomy" id="945553"/>
    <lineage>
        <taxon>Eukaryota</taxon>
        <taxon>Fungi</taxon>
        <taxon>Dikarya</taxon>
        <taxon>Basidiomycota</taxon>
        <taxon>Agaricomycotina</taxon>
        <taxon>Agaricomycetes</taxon>
        <taxon>Agaricomycetidae</taxon>
        <taxon>Agaricales</taxon>
        <taxon>Agaricineae</taxon>
        <taxon>Strophariaceae</taxon>
        <taxon>Hypholoma</taxon>
    </lineage>
</organism>
<feature type="non-terminal residue" evidence="2">
    <location>
        <position position="1"/>
    </location>
</feature>
<keyword evidence="1" id="KW-0812">Transmembrane</keyword>
<gene>
    <name evidence="2" type="ORF">HYPSUDRAFT_103212</name>
</gene>
<dbReference type="OMA" id="GMAWERX"/>
<evidence type="ECO:0000313" key="3">
    <source>
        <dbReference type="Proteomes" id="UP000054270"/>
    </source>
</evidence>
<feature type="transmembrane region" description="Helical" evidence="1">
    <location>
        <begin position="27"/>
        <end position="46"/>
    </location>
</feature>
<evidence type="ECO:0000313" key="2">
    <source>
        <dbReference type="EMBL" id="KJA13481.1"/>
    </source>
</evidence>
<reference evidence="3" key="1">
    <citation type="submission" date="2014-04" db="EMBL/GenBank/DDBJ databases">
        <title>Evolutionary Origins and Diversification of the Mycorrhizal Mutualists.</title>
        <authorList>
            <consortium name="DOE Joint Genome Institute"/>
            <consortium name="Mycorrhizal Genomics Consortium"/>
            <person name="Kohler A."/>
            <person name="Kuo A."/>
            <person name="Nagy L.G."/>
            <person name="Floudas D."/>
            <person name="Copeland A."/>
            <person name="Barry K.W."/>
            <person name="Cichocki N."/>
            <person name="Veneault-Fourrey C."/>
            <person name="LaButti K."/>
            <person name="Lindquist E.A."/>
            <person name="Lipzen A."/>
            <person name="Lundell T."/>
            <person name="Morin E."/>
            <person name="Murat C."/>
            <person name="Riley R."/>
            <person name="Ohm R."/>
            <person name="Sun H."/>
            <person name="Tunlid A."/>
            <person name="Henrissat B."/>
            <person name="Grigoriev I.V."/>
            <person name="Hibbett D.S."/>
            <person name="Martin F."/>
        </authorList>
    </citation>
    <scope>NUCLEOTIDE SEQUENCE [LARGE SCALE GENOMIC DNA]</scope>
    <source>
        <strain evidence="3">FD-334 SS-4</strain>
    </source>
</reference>
<dbReference type="OrthoDB" id="3033099at2759"/>
<keyword evidence="1" id="KW-1133">Transmembrane helix</keyword>